<proteinExistence type="predicted"/>
<reference evidence="3" key="1">
    <citation type="submission" date="2014-09" db="EMBL/GenBank/DDBJ databases">
        <authorList>
            <person name="Sharma Rahul"/>
            <person name="Thines Marco"/>
        </authorList>
    </citation>
    <scope>NUCLEOTIDE SEQUENCE [LARGE SCALE GENOMIC DNA]</scope>
</reference>
<organism evidence="2 3">
    <name type="scientific">Plasmopara halstedii</name>
    <name type="common">Downy mildew of sunflower</name>
    <dbReference type="NCBI Taxonomy" id="4781"/>
    <lineage>
        <taxon>Eukaryota</taxon>
        <taxon>Sar</taxon>
        <taxon>Stramenopiles</taxon>
        <taxon>Oomycota</taxon>
        <taxon>Peronosporomycetes</taxon>
        <taxon>Peronosporales</taxon>
        <taxon>Peronosporaceae</taxon>
        <taxon>Plasmopara</taxon>
    </lineage>
</organism>
<evidence type="ECO:0000313" key="2">
    <source>
        <dbReference type="EMBL" id="CEG45732.1"/>
    </source>
</evidence>
<keyword evidence="3" id="KW-1185">Reference proteome</keyword>
<keyword evidence="1" id="KW-0472">Membrane</keyword>
<feature type="transmembrane region" description="Helical" evidence="1">
    <location>
        <begin position="28"/>
        <end position="57"/>
    </location>
</feature>
<evidence type="ECO:0000313" key="3">
    <source>
        <dbReference type="Proteomes" id="UP000054928"/>
    </source>
</evidence>
<name>A0A0P1AY30_PLAHL</name>
<protein>
    <submittedName>
        <fullName evidence="2">Uncharacterized protein</fullName>
    </submittedName>
</protein>
<dbReference type="Proteomes" id="UP000054928">
    <property type="component" value="Unassembled WGS sequence"/>
</dbReference>
<dbReference type="OMA" id="SKWHKAS"/>
<keyword evidence="1" id="KW-1133">Transmembrane helix</keyword>
<feature type="transmembrane region" description="Helical" evidence="1">
    <location>
        <begin position="78"/>
        <end position="96"/>
    </location>
</feature>
<dbReference type="RefSeq" id="XP_024582101.1">
    <property type="nucleotide sequence ID" value="XM_024716509.2"/>
</dbReference>
<dbReference type="EMBL" id="CCYD01001640">
    <property type="protein sequence ID" value="CEG45732.1"/>
    <property type="molecule type" value="Genomic_DNA"/>
</dbReference>
<keyword evidence="1" id="KW-0812">Transmembrane</keyword>
<evidence type="ECO:0000256" key="1">
    <source>
        <dbReference type="SAM" id="Phobius"/>
    </source>
</evidence>
<dbReference type="OrthoDB" id="119981at2759"/>
<dbReference type="GeneID" id="36409880"/>
<sequence>MGLLWLASRLVSDMTLLVFKVALHLSPAAIYLTTMAAIVLVLAMTTQALEHGVLASIHRSKWQKNLQYDDLRSAFYRIYWLVTFLYLICTFLWIYFTERTGFRFIYGCAFCALWWVLQLLMVFYLTPINETNQHQDFVKEVKKKI</sequence>
<accession>A0A0P1AY30</accession>
<dbReference type="AlphaFoldDB" id="A0A0P1AY30"/>
<feature type="transmembrane region" description="Helical" evidence="1">
    <location>
        <begin position="102"/>
        <end position="125"/>
    </location>
</feature>